<sequence>MRMFKATATAALLIVGASAHAQEGVDSAALAKQAQAGVLTQPDAYHCTPRPENDINQRMLVQLISIDTTLKQLLELEQHQYMTTHP</sequence>
<keyword evidence="3" id="KW-1185">Reference proteome</keyword>
<name>A0A0F5JTV9_9BURK</name>
<accession>A0A0F5JTV9</accession>
<dbReference type="Proteomes" id="UP000033618">
    <property type="component" value="Unassembled WGS sequence"/>
</dbReference>
<evidence type="ECO:0000256" key="1">
    <source>
        <dbReference type="SAM" id="SignalP"/>
    </source>
</evidence>
<gene>
    <name evidence="2" type="ORF">WM40_25475</name>
</gene>
<reference evidence="2 3" key="1">
    <citation type="submission" date="2015-03" db="EMBL/GenBank/DDBJ databases">
        <title>Draft Genome Sequence of Burkholderia andropogonis type strain ICMP2807, isolated from Sorghum bicolor.</title>
        <authorList>
            <person name="Lopes-Santos L."/>
            <person name="Castro D.B."/>
            <person name="Ottoboni L.M."/>
            <person name="Park D."/>
            <person name="Weirc B.S."/>
            <person name="Destefano S.A."/>
        </authorList>
    </citation>
    <scope>NUCLEOTIDE SEQUENCE [LARGE SCALE GENOMIC DNA]</scope>
    <source>
        <strain evidence="2 3">ICMP2807</strain>
    </source>
</reference>
<organism evidence="2 3">
    <name type="scientific">Robbsia andropogonis</name>
    <dbReference type="NCBI Taxonomy" id="28092"/>
    <lineage>
        <taxon>Bacteria</taxon>
        <taxon>Pseudomonadati</taxon>
        <taxon>Pseudomonadota</taxon>
        <taxon>Betaproteobacteria</taxon>
        <taxon>Burkholderiales</taxon>
        <taxon>Burkholderiaceae</taxon>
        <taxon>Robbsia</taxon>
    </lineage>
</organism>
<dbReference type="PATRIC" id="fig|28092.6.peg.6011"/>
<evidence type="ECO:0000313" key="3">
    <source>
        <dbReference type="Proteomes" id="UP000033618"/>
    </source>
</evidence>
<protein>
    <submittedName>
        <fullName evidence="2">Uncharacterized protein</fullName>
    </submittedName>
</protein>
<dbReference type="EMBL" id="LAQU01000080">
    <property type="protein sequence ID" value="KKB61054.1"/>
    <property type="molecule type" value="Genomic_DNA"/>
</dbReference>
<feature type="chain" id="PRO_5002490868" evidence="1">
    <location>
        <begin position="22"/>
        <end position="86"/>
    </location>
</feature>
<dbReference type="AlphaFoldDB" id="A0A0F5JTV9"/>
<feature type="signal peptide" evidence="1">
    <location>
        <begin position="1"/>
        <end position="21"/>
    </location>
</feature>
<proteinExistence type="predicted"/>
<evidence type="ECO:0000313" key="2">
    <source>
        <dbReference type="EMBL" id="KKB61054.1"/>
    </source>
</evidence>
<dbReference type="STRING" id="28092.WM40_25475"/>
<keyword evidence="1" id="KW-0732">Signal</keyword>
<comment type="caution">
    <text evidence="2">The sequence shown here is derived from an EMBL/GenBank/DDBJ whole genome shotgun (WGS) entry which is preliminary data.</text>
</comment>